<keyword evidence="2" id="KW-0261">Viral envelope protein</keyword>
<gene>
    <name evidence="2" type="primary">env</name>
</gene>
<evidence type="ECO:0000259" key="1">
    <source>
        <dbReference type="Pfam" id="PF00516"/>
    </source>
</evidence>
<organismHost>
    <name type="scientific">Homo sapiens</name>
    <name type="common">Human</name>
    <dbReference type="NCBI Taxonomy" id="9606"/>
</organismHost>
<feature type="non-terminal residue" evidence="2">
    <location>
        <position position="80"/>
    </location>
</feature>
<dbReference type="GO" id="GO:0019031">
    <property type="term" value="C:viral envelope"/>
    <property type="evidence" value="ECO:0007669"/>
    <property type="project" value="UniProtKB-KW"/>
</dbReference>
<reference evidence="2" key="1">
    <citation type="submission" date="2011-06" db="EMBL/GenBank/DDBJ databases">
        <title>Characterization of variable regions of the env protein of the Human immunodeficiency virus type-1 subtype C obtained from individuals at different disease stages in Sub-Saharan Africa.</title>
        <authorList>
            <person name="Cenci A."/>
            <person name="Tavoschi L."/>
            <person name="D' Avenio G."/>
            <person name="Narino P."/>
            <person name="Becattini S."/>
            <person name="Bernasconi D."/>
            <person name="Chiappi M."/>
            <person name="La Torre L."/>
            <person name="Sukati H."/>
            <person name="Vardas E."/>
            <person name="Lo Presti A."/>
            <person name="Ciccozzi M."/>
            <person name="Picconi O."/>
            <person name="Monini P."/>
            <person name="Ensoli B."/>
            <person name="Butto' S."/>
        </authorList>
    </citation>
    <scope>NUCLEOTIDE SEQUENCE</scope>
    <source>
        <strain evidence="2">SW22DV1V2</strain>
    </source>
</reference>
<feature type="domain" description="Human immunodeficiency virus 1 envelope glycoprotein Gp120" evidence="1">
    <location>
        <begin position="8"/>
        <end position="80"/>
    </location>
</feature>
<dbReference type="Gene3D" id="3.10.20.10">
    <property type="match status" value="1"/>
</dbReference>
<protein>
    <submittedName>
        <fullName evidence="2">Envelope glycoprotein</fullName>
    </submittedName>
</protein>
<feature type="non-terminal residue" evidence="2">
    <location>
        <position position="1"/>
    </location>
</feature>
<organism evidence="2">
    <name type="scientific">Human immunodeficiency virus type 1</name>
    <name type="common">HIV-1</name>
    <dbReference type="NCBI Taxonomy" id="11676"/>
    <lineage>
        <taxon>Viruses</taxon>
        <taxon>Riboviria</taxon>
        <taxon>Pararnavirae</taxon>
        <taxon>Artverviricota</taxon>
        <taxon>Revtraviricetes</taxon>
        <taxon>Ortervirales</taxon>
        <taxon>Retroviridae</taxon>
        <taxon>Orthoretrovirinae</taxon>
        <taxon>Lentivirus</taxon>
        <taxon>Lentivirus humimdef1</taxon>
    </lineage>
</organism>
<dbReference type="Pfam" id="PF00516">
    <property type="entry name" value="GP120"/>
    <property type="match status" value="1"/>
</dbReference>
<dbReference type="EMBL" id="JN121043">
    <property type="protein sequence ID" value="AER92843.1"/>
    <property type="molecule type" value="Genomic_RNA"/>
</dbReference>
<evidence type="ECO:0000313" key="2">
    <source>
        <dbReference type="EMBL" id="AER92843.1"/>
    </source>
</evidence>
<name>G8GBK5_HV1</name>
<proteinExistence type="predicted"/>
<dbReference type="InterPro" id="IPR000777">
    <property type="entry name" value="HIV1_Gp120"/>
</dbReference>
<sequence length="80" mass="9278">CSNLCNNNTNSSTPEKNNFTNNTNCYNISEEMVGEIKNCSFNMTTEVRDEKHERYALFYRPDIVPNVEAKDNSTYRLINC</sequence>
<keyword evidence="2" id="KW-0946">Virion</keyword>
<accession>G8GBK5</accession>